<proteinExistence type="predicted"/>
<dbReference type="AlphaFoldDB" id="A0A6V7KH30"/>
<protein>
    <submittedName>
        <fullName evidence="1">Uncharacterized protein</fullName>
    </submittedName>
</protein>
<accession>A0A6V7KH30</accession>
<sequence length="186" mass="21138">MHNPIHLAEHLFNVLFGEIQNLLLLFPWRNHQLVRRKHGFYRGVAFARKTIHAQHFNGINKLRLLDAQRYPAVRRRLLIRINVVVHQNRQHLVGITLRQTVIELNTTPRQHESQYCHAQTAEGVHVILASLLTVCAAEPAIFAPRSTPTLNVKIFACRCNICSGDKVSTAPDAVPAYNMFLKVCAA</sequence>
<organism evidence="1">
    <name type="scientific">Bracon brevicornis</name>
    <dbReference type="NCBI Taxonomy" id="1563983"/>
    <lineage>
        <taxon>Eukaryota</taxon>
        <taxon>Metazoa</taxon>
        <taxon>Ecdysozoa</taxon>
        <taxon>Arthropoda</taxon>
        <taxon>Hexapoda</taxon>
        <taxon>Insecta</taxon>
        <taxon>Pterygota</taxon>
        <taxon>Neoptera</taxon>
        <taxon>Endopterygota</taxon>
        <taxon>Hymenoptera</taxon>
        <taxon>Apocrita</taxon>
        <taxon>Ichneumonoidea</taxon>
        <taxon>Braconidae</taxon>
        <taxon>Braconinae</taxon>
        <taxon>Bracon</taxon>
    </lineage>
</organism>
<evidence type="ECO:0000313" key="1">
    <source>
        <dbReference type="EMBL" id="CAD1562076.1"/>
    </source>
</evidence>
<reference evidence="1" key="1">
    <citation type="submission" date="2020-07" db="EMBL/GenBank/DDBJ databases">
        <authorList>
            <person name="Ferguson B K."/>
        </authorList>
    </citation>
    <scope>NUCLEOTIDE SEQUENCE</scope>
    <source>
        <strain evidence="1">L06</strain>
    </source>
</reference>
<dbReference type="EMBL" id="CADCXW020000095">
    <property type="protein sequence ID" value="CAD1562076.1"/>
    <property type="molecule type" value="Genomic_DNA"/>
</dbReference>
<name>A0A6V7KH30_9HYME</name>
<gene>
    <name evidence="1" type="ORF">BBRV_LOCUS76319</name>
</gene>